<keyword evidence="2" id="KW-1185">Reference proteome</keyword>
<dbReference type="Proteomes" id="UP000026915">
    <property type="component" value="Unassembled WGS sequence"/>
</dbReference>
<dbReference type="Gramene" id="EOY20338">
    <property type="protein sequence ID" value="EOY20338"/>
    <property type="gene ID" value="TCM_045888"/>
</dbReference>
<dbReference type="HOGENOM" id="CLU_998957_0_0_1"/>
<gene>
    <name evidence="1" type="ORF">TCM_045888</name>
</gene>
<sequence>MDARTMALLRLDYGRILVKVKSVSCIPAYTTSRMGKTMFKILATVMEVLSTLNLDNSWLSRKKLLRKELIGPKNRACLGEDMQFFSNPLFNQNSNSKPGNDRVEKSLEGTKCKVNQSIVDNGGYCCEKTSGRSRGKKGNNKGKSKWGAYKDKEELIKAVTHLELEEKEVSDIANEGVAREVENLLLSSRRCLIGGWVVIGIGVCQNRDGWKWRAFIVEDVGDQENLLASYPVSETPDLPKRNLLMLGTLSPYRRWEPSCPIIICIAQSVEPIVELSHIS</sequence>
<reference evidence="1 2" key="1">
    <citation type="journal article" date="2013" name="Genome Biol.">
        <title>The genome sequence of the most widely cultivated cacao type and its use to identify candidate genes regulating pod color.</title>
        <authorList>
            <person name="Motamayor J.C."/>
            <person name="Mockaitis K."/>
            <person name="Schmutz J."/>
            <person name="Haiminen N."/>
            <person name="Iii D.L."/>
            <person name="Cornejo O."/>
            <person name="Findley S.D."/>
            <person name="Zheng P."/>
            <person name="Utro F."/>
            <person name="Royaert S."/>
            <person name="Saski C."/>
            <person name="Jenkins J."/>
            <person name="Podicheti R."/>
            <person name="Zhao M."/>
            <person name="Scheffler B.E."/>
            <person name="Stack J.C."/>
            <person name="Feltus F.A."/>
            <person name="Mustiga G.M."/>
            <person name="Amores F."/>
            <person name="Phillips W."/>
            <person name="Marelli J.P."/>
            <person name="May G.D."/>
            <person name="Shapiro H."/>
            <person name="Ma J."/>
            <person name="Bustamante C.D."/>
            <person name="Schnell R.J."/>
            <person name="Main D."/>
            <person name="Gilbert D."/>
            <person name="Parida L."/>
            <person name="Kuhn D.N."/>
        </authorList>
    </citation>
    <scope>NUCLEOTIDE SEQUENCE [LARGE SCALE GENOMIC DNA]</scope>
    <source>
        <strain evidence="2">cv. Matina 1-6</strain>
    </source>
</reference>
<protein>
    <submittedName>
        <fullName evidence="1">Uncharacterized protein</fullName>
    </submittedName>
</protein>
<dbReference type="AlphaFoldDB" id="S1RTQ5"/>
<dbReference type="InParanoid" id="S1RTQ5"/>
<proteinExistence type="predicted"/>
<evidence type="ECO:0000313" key="1">
    <source>
        <dbReference type="EMBL" id="EOY20338.1"/>
    </source>
</evidence>
<dbReference type="EMBL" id="KE133048">
    <property type="protein sequence ID" value="EOY20338.1"/>
    <property type="molecule type" value="Genomic_DNA"/>
</dbReference>
<evidence type="ECO:0000313" key="2">
    <source>
        <dbReference type="Proteomes" id="UP000026915"/>
    </source>
</evidence>
<name>S1RTQ5_THECC</name>
<accession>S1RTQ5</accession>
<organism evidence="1 2">
    <name type="scientific">Theobroma cacao</name>
    <name type="common">Cacao</name>
    <name type="synonym">Cocoa</name>
    <dbReference type="NCBI Taxonomy" id="3641"/>
    <lineage>
        <taxon>Eukaryota</taxon>
        <taxon>Viridiplantae</taxon>
        <taxon>Streptophyta</taxon>
        <taxon>Embryophyta</taxon>
        <taxon>Tracheophyta</taxon>
        <taxon>Spermatophyta</taxon>
        <taxon>Magnoliopsida</taxon>
        <taxon>eudicotyledons</taxon>
        <taxon>Gunneridae</taxon>
        <taxon>Pentapetalae</taxon>
        <taxon>rosids</taxon>
        <taxon>malvids</taxon>
        <taxon>Malvales</taxon>
        <taxon>Malvaceae</taxon>
        <taxon>Byttnerioideae</taxon>
        <taxon>Theobroma</taxon>
    </lineage>
</organism>